<organism evidence="1 2">
    <name type="scientific">Syntrophus gentianae</name>
    <dbReference type="NCBI Taxonomy" id="43775"/>
    <lineage>
        <taxon>Bacteria</taxon>
        <taxon>Pseudomonadati</taxon>
        <taxon>Thermodesulfobacteriota</taxon>
        <taxon>Syntrophia</taxon>
        <taxon>Syntrophales</taxon>
        <taxon>Syntrophaceae</taxon>
        <taxon>Syntrophus</taxon>
    </lineage>
</organism>
<dbReference type="EMBL" id="FOBS01000010">
    <property type="protein sequence ID" value="SEM32693.1"/>
    <property type="molecule type" value="Genomic_DNA"/>
</dbReference>
<gene>
    <name evidence="1" type="ORF">SAMN04489760_110101</name>
</gene>
<accession>A0A1H7XGA7</accession>
<sequence>MMQSFHFNWIDYLDLAMWEAFYLQNVTGNRITCFTEEEWSALSGDFRKIRSDLEECIFNLL</sequence>
<keyword evidence="2" id="KW-1185">Reference proteome</keyword>
<evidence type="ECO:0000313" key="2">
    <source>
        <dbReference type="Proteomes" id="UP000198744"/>
    </source>
</evidence>
<proteinExistence type="predicted"/>
<dbReference type="Proteomes" id="UP000198744">
    <property type="component" value="Unassembled WGS sequence"/>
</dbReference>
<dbReference type="AlphaFoldDB" id="A0A1H7XGA7"/>
<protein>
    <submittedName>
        <fullName evidence="1">Uncharacterized protein</fullName>
    </submittedName>
</protein>
<reference evidence="1 2" key="1">
    <citation type="submission" date="2016-10" db="EMBL/GenBank/DDBJ databases">
        <authorList>
            <person name="de Groot N.N."/>
        </authorList>
    </citation>
    <scope>NUCLEOTIDE SEQUENCE [LARGE SCALE GENOMIC DNA]</scope>
    <source>
        <strain evidence="1 2">DSM 8423</strain>
    </source>
</reference>
<name>A0A1H7XGA7_9BACT</name>
<evidence type="ECO:0000313" key="1">
    <source>
        <dbReference type="EMBL" id="SEM32693.1"/>
    </source>
</evidence>